<accession>A0A9P1GKX4</accession>
<dbReference type="EMBL" id="CAMXCT010006224">
    <property type="protein sequence ID" value="CAI4014217.1"/>
    <property type="molecule type" value="Genomic_DNA"/>
</dbReference>
<organism evidence="1">
    <name type="scientific">Cladocopium goreaui</name>
    <dbReference type="NCBI Taxonomy" id="2562237"/>
    <lineage>
        <taxon>Eukaryota</taxon>
        <taxon>Sar</taxon>
        <taxon>Alveolata</taxon>
        <taxon>Dinophyceae</taxon>
        <taxon>Suessiales</taxon>
        <taxon>Symbiodiniaceae</taxon>
        <taxon>Cladocopium</taxon>
    </lineage>
</organism>
<reference evidence="2" key="2">
    <citation type="submission" date="2024-04" db="EMBL/GenBank/DDBJ databases">
        <authorList>
            <person name="Chen Y."/>
            <person name="Shah S."/>
            <person name="Dougan E. K."/>
            <person name="Thang M."/>
            <person name="Chan C."/>
        </authorList>
    </citation>
    <scope>NUCLEOTIDE SEQUENCE [LARGE SCALE GENOMIC DNA]</scope>
</reference>
<reference evidence="1" key="1">
    <citation type="submission" date="2022-10" db="EMBL/GenBank/DDBJ databases">
        <authorList>
            <person name="Chen Y."/>
            <person name="Dougan E. K."/>
            <person name="Chan C."/>
            <person name="Rhodes N."/>
            <person name="Thang M."/>
        </authorList>
    </citation>
    <scope>NUCLEOTIDE SEQUENCE</scope>
</reference>
<name>A0A9P1GKX4_9DINO</name>
<dbReference type="OrthoDB" id="406040at2759"/>
<gene>
    <name evidence="1" type="ORF">C1SCF055_LOCUS39132</name>
</gene>
<comment type="caution">
    <text evidence="1">The sequence shown here is derived from an EMBL/GenBank/DDBJ whole genome shotgun (WGS) entry which is preliminary data.</text>
</comment>
<keyword evidence="3" id="KW-1185">Reference proteome</keyword>
<proteinExistence type="predicted"/>
<evidence type="ECO:0000313" key="2">
    <source>
        <dbReference type="EMBL" id="CAL1167592.1"/>
    </source>
</evidence>
<dbReference type="EMBL" id="CAMXCT030006224">
    <property type="protein sequence ID" value="CAL4801529.1"/>
    <property type="molecule type" value="Genomic_DNA"/>
</dbReference>
<evidence type="ECO:0000313" key="1">
    <source>
        <dbReference type="EMBL" id="CAI4014217.1"/>
    </source>
</evidence>
<dbReference type="EMBL" id="CAMXCT020006224">
    <property type="protein sequence ID" value="CAL1167592.1"/>
    <property type="molecule type" value="Genomic_DNA"/>
</dbReference>
<evidence type="ECO:0000313" key="3">
    <source>
        <dbReference type="Proteomes" id="UP001152797"/>
    </source>
</evidence>
<sequence length="565" mass="63284">MSSWPLWAAFRDSPNGREFYAHSPLQKLKWEIGKECTQGFGGRKNINDTSVPAKVGPGSYNIVASASKSRSPLDGPEFCRTSLGRKLPSTLVPVDMCSPGPHHSYEVRKPLDHHRPHYGKSHGRGGIFGHAPWLRPSLAYGYRAPFPEDTDGPGIAYSHSETKGMRRTVSSLEGGKRSVKCTFGCAERFVASKQTSSPWGDMYYAHSKLLDSEDYMSMNRTCGFGGGNRTDFSNIFKGHKNEVSPVTYRSRQGPGPDFWMARVTDALVREPREKLNMTQEDLQEVVFMHIPYNFGHTIEKVAFLPEFPESQGPLRNLAWDEAMAIVENDMLTVDERLAMLQTKMGVGGRIWGRMNPALHQISSVTGCPLYFTPGKYWPQDVAEGYFQGQSFGMLRDPYERLVAQFRGDFDAYGGGWGWRRLVCDVDSAIKKKMEDIISGTLSLFAEDCTFVPQAEFFDGPHGIKHPVDNRYFALSANEFLKDHGHASMHIDTSDILHVEGCNHVWAGDLSCETKALVRQVYARDFELLCSHFGHCDVHENVCLEMVPDMCPGNLPAKHLQGTYCA</sequence>
<dbReference type="AlphaFoldDB" id="A0A9P1GKX4"/>
<protein>
    <submittedName>
        <fullName evidence="1">Uncharacterized protein</fullName>
    </submittedName>
</protein>
<dbReference type="Proteomes" id="UP001152797">
    <property type="component" value="Unassembled WGS sequence"/>
</dbReference>